<reference evidence="2 3" key="1">
    <citation type="submission" date="2016-11" db="EMBL/GenBank/DDBJ databases">
        <authorList>
            <person name="Jaros S."/>
            <person name="Januszkiewicz K."/>
            <person name="Wedrychowicz H."/>
        </authorList>
    </citation>
    <scope>NUCLEOTIDE SEQUENCE [LARGE SCALE GENOMIC DNA]</scope>
    <source>
        <strain evidence="2 3">DSM 18119</strain>
    </source>
</reference>
<evidence type="ECO:0000313" key="3">
    <source>
        <dbReference type="Proteomes" id="UP000184048"/>
    </source>
</evidence>
<feature type="region of interest" description="Disordered" evidence="1">
    <location>
        <begin position="1"/>
        <end position="22"/>
    </location>
</feature>
<dbReference type="AlphaFoldDB" id="A0A1M5ENQ1"/>
<dbReference type="EMBL" id="FQUU01000019">
    <property type="protein sequence ID" value="SHF80652.1"/>
    <property type="molecule type" value="Genomic_DNA"/>
</dbReference>
<sequence length="53" mass="5905">MAKNNQGNSSVNSGKSNDSKPVALQKLISVVLKMEELHQKHRHDHKNLLKANS</sequence>
<organism evidence="2 3">
    <name type="scientific">Flavisolibacter ginsengisoli DSM 18119</name>
    <dbReference type="NCBI Taxonomy" id="1121884"/>
    <lineage>
        <taxon>Bacteria</taxon>
        <taxon>Pseudomonadati</taxon>
        <taxon>Bacteroidota</taxon>
        <taxon>Chitinophagia</taxon>
        <taxon>Chitinophagales</taxon>
        <taxon>Chitinophagaceae</taxon>
        <taxon>Flavisolibacter</taxon>
    </lineage>
</organism>
<proteinExistence type="predicted"/>
<dbReference type="Proteomes" id="UP000184048">
    <property type="component" value="Unassembled WGS sequence"/>
</dbReference>
<dbReference type="STRING" id="1121884.SAMN02745131_03570"/>
<feature type="compositionally biased region" description="Polar residues" evidence="1">
    <location>
        <begin position="1"/>
        <end position="16"/>
    </location>
</feature>
<accession>A0A1M5ENQ1</accession>
<gene>
    <name evidence="2" type="ORF">SAMN02745131_03570</name>
</gene>
<name>A0A1M5ENQ1_9BACT</name>
<keyword evidence="3" id="KW-1185">Reference proteome</keyword>
<protein>
    <submittedName>
        <fullName evidence="2">Uncharacterized protein</fullName>
    </submittedName>
</protein>
<evidence type="ECO:0000313" key="2">
    <source>
        <dbReference type="EMBL" id="SHF80652.1"/>
    </source>
</evidence>
<evidence type="ECO:0000256" key="1">
    <source>
        <dbReference type="SAM" id="MobiDB-lite"/>
    </source>
</evidence>